<feature type="binding site" evidence="13">
    <location>
        <position position="47"/>
    </location>
    <ligand>
        <name>ATP</name>
        <dbReference type="ChEBI" id="CHEBI:30616"/>
    </ligand>
</feature>
<dbReference type="Pfam" id="PF10585">
    <property type="entry name" value="UBA_E1_SCCH"/>
    <property type="match status" value="1"/>
</dbReference>
<evidence type="ECO:0000256" key="9">
    <source>
        <dbReference type="ARBA" id="ARBA00022840"/>
    </source>
</evidence>
<dbReference type="EMBL" id="CP151502">
    <property type="protein sequence ID" value="WZN60315.1"/>
    <property type="molecule type" value="Genomic_DNA"/>
</dbReference>
<feature type="compositionally biased region" description="Basic and acidic residues" evidence="16">
    <location>
        <begin position="549"/>
        <end position="572"/>
    </location>
</feature>
<name>A0AAX4P2L8_9CHLO</name>
<dbReference type="InterPro" id="IPR033127">
    <property type="entry name" value="UBQ-activ_enz_E1_Cys_AS"/>
</dbReference>
<evidence type="ECO:0000259" key="18">
    <source>
        <dbReference type="Pfam" id="PF10585"/>
    </source>
</evidence>
<reference evidence="20 21" key="1">
    <citation type="submission" date="2024-03" db="EMBL/GenBank/DDBJ databases">
        <title>Complete genome sequence of the green alga Chloropicon roscoffensis RCC1871.</title>
        <authorList>
            <person name="Lemieux C."/>
            <person name="Pombert J.-F."/>
            <person name="Otis C."/>
            <person name="Turmel M."/>
        </authorList>
    </citation>
    <scope>NUCLEOTIDE SEQUENCE [LARGE SCALE GENOMIC DNA]</scope>
    <source>
        <strain evidence="20 21">RCC1871</strain>
    </source>
</reference>
<evidence type="ECO:0000256" key="13">
    <source>
        <dbReference type="PIRSR" id="PIRSR039133-2"/>
    </source>
</evidence>
<evidence type="ECO:0000259" key="19">
    <source>
        <dbReference type="Pfam" id="PF14732"/>
    </source>
</evidence>
<evidence type="ECO:0000313" key="20">
    <source>
        <dbReference type="EMBL" id="WZN60315.1"/>
    </source>
</evidence>
<dbReference type="InterPro" id="IPR000594">
    <property type="entry name" value="ThiF_NAD_FAD-bd"/>
</dbReference>
<feature type="region of interest" description="Disordered" evidence="16">
    <location>
        <begin position="203"/>
        <end position="232"/>
    </location>
</feature>
<dbReference type="Proteomes" id="UP001472866">
    <property type="component" value="Chromosome 02"/>
</dbReference>
<keyword evidence="5 11" id="KW-0479">Metal-binding</keyword>
<protein>
    <recommendedName>
        <fullName evidence="11">SUMO-activating enzyme subunit</fullName>
    </recommendedName>
</protein>
<evidence type="ECO:0000256" key="15">
    <source>
        <dbReference type="PROSITE-ProRule" id="PRU10132"/>
    </source>
</evidence>
<evidence type="ECO:0000256" key="5">
    <source>
        <dbReference type="ARBA" id="ARBA00022723"/>
    </source>
</evidence>
<feature type="binding site" evidence="14">
    <location>
        <position position="160"/>
    </location>
    <ligand>
        <name>Zn(2+)</name>
        <dbReference type="ChEBI" id="CHEBI:29105"/>
    </ligand>
</feature>
<dbReference type="AlphaFoldDB" id="A0AAX4P2L8"/>
<feature type="compositionally biased region" description="Basic and acidic residues" evidence="16">
    <location>
        <begin position="210"/>
        <end position="232"/>
    </location>
</feature>
<evidence type="ECO:0000259" key="17">
    <source>
        <dbReference type="Pfam" id="PF00899"/>
    </source>
</evidence>
<comment type="subcellular location">
    <subcellularLocation>
        <location evidence="1">Nucleus</location>
    </subcellularLocation>
</comment>
<dbReference type="Pfam" id="PF00899">
    <property type="entry name" value="ThiF"/>
    <property type="match status" value="1"/>
</dbReference>
<dbReference type="PIRSF" id="PIRSF039133">
    <property type="entry name" value="SUMO_E1B"/>
    <property type="match status" value="1"/>
</dbReference>
<evidence type="ECO:0000256" key="8">
    <source>
        <dbReference type="ARBA" id="ARBA00022833"/>
    </source>
</evidence>
<dbReference type="InterPro" id="IPR019572">
    <property type="entry name" value="UBA_E1_SCCH"/>
</dbReference>
<dbReference type="InterPro" id="IPR035985">
    <property type="entry name" value="Ubiquitin-activating_enz"/>
</dbReference>
<evidence type="ECO:0000256" key="7">
    <source>
        <dbReference type="ARBA" id="ARBA00022786"/>
    </source>
</evidence>
<dbReference type="GO" id="GO:0019948">
    <property type="term" value="F:SUMO activating enzyme activity"/>
    <property type="evidence" value="ECO:0007669"/>
    <property type="project" value="UniProtKB-UniRule"/>
</dbReference>
<feature type="binding site" evidence="14">
    <location>
        <position position="445"/>
    </location>
    <ligand>
        <name>Zn(2+)</name>
        <dbReference type="ChEBI" id="CHEBI:29105"/>
    </ligand>
</feature>
<feature type="region of interest" description="Disordered" evidence="16">
    <location>
        <begin position="549"/>
        <end position="612"/>
    </location>
</feature>
<keyword evidence="21" id="KW-1185">Reference proteome</keyword>
<evidence type="ECO:0000256" key="3">
    <source>
        <dbReference type="ARBA" id="ARBA00005673"/>
    </source>
</evidence>
<organism evidence="20 21">
    <name type="scientific">Chloropicon roscoffensis</name>
    <dbReference type="NCBI Taxonomy" id="1461544"/>
    <lineage>
        <taxon>Eukaryota</taxon>
        <taxon>Viridiplantae</taxon>
        <taxon>Chlorophyta</taxon>
        <taxon>Chloropicophyceae</taxon>
        <taxon>Chloropicales</taxon>
        <taxon>Chloropicaceae</taxon>
        <taxon>Chloropicon</taxon>
    </lineage>
</organism>
<evidence type="ECO:0000256" key="4">
    <source>
        <dbReference type="ARBA" id="ARBA00022679"/>
    </source>
</evidence>
<comment type="pathway">
    <text evidence="2 11">Protein modification; protein sumoylation.</text>
</comment>
<comment type="subunit">
    <text evidence="11">Heterodimer.</text>
</comment>
<feature type="binding site" evidence="13">
    <location>
        <begin position="55"/>
        <end position="58"/>
    </location>
    <ligand>
        <name>ATP</name>
        <dbReference type="ChEBI" id="CHEBI:30616"/>
    </ligand>
</feature>
<feature type="domain" description="Ubiquitin/SUMO-activating enzyme ubiquitin-like" evidence="19">
    <location>
        <begin position="456"/>
        <end position="547"/>
    </location>
</feature>
<feature type="compositionally biased region" description="Basic and acidic residues" evidence="16">
    <location>
        <begin position="593"/>
        <end position="612"/>
    </location>
</feature>
<evidence type="ECO:0000313" key="21">
    <source>
        <dbReference type="Proteomes" id="UP001472866"/>
    </source>
</evidence>
<keyword evidence="4" id="KW-0808">Transferase</keyword>
<dbReference type="PANTHER" id="PTHR10953">
    <property type="entry name" value="UBIQUITIN-ACTIVATING ENZYME E1"/>
    <property type="match status" value="1"/>
</dbReference>
<proteinExistence type="inferred from homology"/>
<dbReference type="InterPro" id="IPR028077">
    <property type="entry name" value="UAE_UbL_dom"/>
</dbReference>
<dbReference type="GO" id="GO:0016740">
    <property type="term" value="F:transferase activity"/>
    <property type="evidence" value="ECO:0007669"/>
    <property type="project" value="UniProtKB-KW"/>
</dbReference>
<feature type="compositionally biased region" description="Acidic residues" evidence="16">
    <location>
        <begin position="573"/>
        <end position="588"/>
    </location>
</feature>
<dbReference type="FunFam" id="3.40.50.720:FF:000618">
    <property type="entry name" value="SUMO-activating enzyme subunit 2"/>
    <property type="match status" value="1"/>
</dbReference>
<dbReference type="InterPro" id="IPR045886">
    <property type="entry name" value="ThiF/MoeB/HesA"/>
</dbReference>
<feature type="binding site" evidence="13">
    <location>
        <begin position="23"/>
        <end position="28"/>
    </location>
    <ligand>
        <name>ATP</name>
        <dbReference type="ChEBI" id="CHEBI:30616"/>
    </ligand>
</feature>
<dbReference type="PROSITE" id="PS00865">
    <property type="entry name" value="UBIQUITIN_ACTIVAT_2"/>
    <property type="match status" value="1"/>
</dbReference>
<dbReference type="GO" id="GO:0031510">
    <property type="term" value="C:SUMO activating enzyme complex"/>
    <property type="evidence" value="ECO:0007669"/>
    <property type="project" value="UniProtKB-UniRule"/>
</dbReference>
<evidence type="ECO:0000256" key="11">
    <source>
        <dbReference type="PIRNR" id="PIRNR039133"/>
    </source>
</evidence>
<feature type="binding site" evidence="14">
    <location>
        <position position="157"/>
    </location>
    <ligand>
        <name>Zn(2+)</name>
        <dbReference type="ChEBI" id="CHEBI:29105"/>
    </ligand>
</feature>
<dbReference type="InterPro" id="IPR042449">
    <property type="entry name" value="Ub-E1_IAD_1"/>
</dbReference>
<keyword evidence="10" id="KW-0539">Nucleus</keyword>
<feature type="active site" description="Glycyl thioester intermediate" evidence="12 15">
    <location>
        <position position="172"/>
    </location>
</feature>
<evidence type="ECO:0000256" key="6">
    <source>
        <dbReference type="ARBA" id="ARBA00022741"/>
    </source>
</evidence>
<keyword evidence="7 11" id="KW-0833">Ubl conjugation pathway</keyword>
<dbReference type="InterPro" id="IPR023318">
    <property type="entry name" value="Ub_act_enz_dom_a_sf"/>
</dbReference>
<evidence type="ECO:0000256" key="16">
    <source>
        <dbReference type="SAM" id="MobiDB-lite"/>
    </source>
</evidence>
<evidence type="ECO:0000256" key="10">
    <source>
        <dbReference type="ARBA" id="ARBA00023242"/>
    </source>
</evidence>
<evidence type="ECO:0000256" key="2">
    <source>
        <dbReference type="ARBA" id="ARBA00004718"/>
    </source>
</evidence>
<dbReference type="Gene3D" id="3.10.290.20">
    <property type="entry name" value="Ubiquitin-like 2 activating enzyme e1b. Chain: B, domain 3"/>
    <property type="match status" value="1"/>
</dbReference>
<dbReference type="InterPro" id="IPR030661">
    <property type="entry name" value="Uba2"/>
</dbReference>
<comment type="similarity">
    <text evidence="3 11">Belongs to the ubiquitin-activating E1 family.</text>
</comment>
<dbReference type="GO" id="GO:0005737">
    <property type="term" value="C:cytoplasm"/>
    <property type="evidence" value="ECO:0007669"/>
    <property type="project" value="TreeGrafter"/>
</dbReference>
<feature type="binding site" evidence="13">
    <location>
        <begin position="116"/>
        <end position="121"/>
    </location>
    <ligand>
        <name>ATP</name>
        <dbReference type="ChEBI" id="CHEBI:30616"/>
    </ligand>
</feature>
<feature type="domain" description="THIF-type NAD/FAD binding fold" evidence="17">
    <location>
        <begin position="15"/>
        <end position="446"/>
    </location>
</feature>
<dbReference type="GO" id="GO:0005524">
    <property type="term" value="F:ATP binding"/>
    <property type="evidence" value="ECO:0007669"/>
    <property type="project" value="UniProtKB-UniRule"/>
</dbReference>
<keyword evidence="8 11" id="KW-0862">Zinc</keyword>
<feature type="binding site" evidence="13">
    <location>
        <position position="71"/>
    </location>
    <ligand>
        <name>ATP</name>
        <dbReference type="ChEBI" id="CHEBI:30616"/>
    </ligand>
</feature>
<dbReference type="GO" id="GO:0046872">
    <property type="term" value="F:metal ion binding"/>
    <property type="evidence" value="ECO:0007669"/>
    <property type="project" value="UniProtKB-KW"/>
</dbReference>
<dbReference type="GO" id="GO:0016925">
    <property type="term" value="P:protein sumoylation"/>
    <property type="evidence" value="ECO:0007669"/>
    <property type="project" value="UniProtKB-UniRule"/>
</dbReference>
<sequence>MSGTCSVSGAREACLGSRVLCVGAGGIGCELLKTLVLSGFSNITVIDMDTIEVSNLNRQFLFRRRHVGQSKAKVAREASLRINPKAKIVAHHANIKEDQFDVDFFKSFDCVLNGLDNLEARRHVNRMALAASVPLVESGTAGYRGQVTVHIKGETECFECQPKPIPKKYPVCTIRNTPDKPIHCIVWAKDLLFPRLFGGEAVGAEAEREDEGKNGGEDEGKDRSDIEVSERAEGQPAVEYGCVVLREVYGDAIARLAAVEDMWKDREPPTPLSSDVIAAGRAIVQGRARGGDDKVPTSASLALGLSDSHATWSAEQSAAVFLMAVEILLDGHADRVGKLGFDKEFPLSVDFVTAASNLRSHCYGIEPKSSFDVKGMAGNIIHAIATTNAIISGLIVLEAQKLLLRGLRQDDDGATLTPWTTFVQHNPTGGRLLQRIKPLPPNPKCYVCSKAQVVMEANTGLMTLGRLVDDVLRKALAFAEPTVTVGSTMHYECGDDLEEDERERYDALRKRSLGDLPGDPIGHGSLVQVEDFSQEMSVELLVCHREPREGEDPDFFEVKGEVKGQDGGRGGEDEPEGEGDSDSDDLCVVEEAVGEKRKGAGQEEPAKRQRAS</sequence>
<dbReference type="Gene3D" id="3.50.50.80">
    <property type="entry name" value="Ubiquitin-activating enzyme E1, inactive adenylation domain, subdomain 1"/>
    <property type="match status" value="1"/>
</dbReference>
<dbReference type="FunFam" id="3.50.50.80:FF:000002">
    <property type="entry name" value="SUMO-activating enzyme subunit 2"/>
    <property type="match status" value="1"/>
</dbReference>
<dbReference type="SUPFAM" id="SSF69572">
    <property type="entry name" value="Activating enzymes of the ubiquitin-like proteins"/>
    <property type="match status" value="1"/>
</dbReference>
<dbReference type="PANTHER" id="PTHR10953:SF5">
    <property type="entry name" value="SUMO-ACTIVATING ENZYME SUBUNIT 2"/>
    <property type="match status" value="1"/>
</dbReference>
<accession>A0AAX4P2L8</accession>
<keyword evidence="6 11" id="KW-0547">Nucleotide-binding</keyword>
<gene>
    <name evidence="20" type="ORF">HKI87_02g18440</name>
</gene>
<evidence type="ECO:0000256" key="14">
    <source>
        <dbReference type="PIRSR" id="PIRSR039133-3"/>
    </source>
</evidence>
<feature type="binding site" evidence="14">
    <location>
        <position position="448"/>
    </location>
    <ligand>
        <name>Zn(2+)</name>
        <dbReference type="ChEBI" id="CHEBI:29105"/>
    </ligand>
</feature>
<evidence type="ECO:0000256" key="1">
    <source>
        <dbReference type="ARBA" id="ARBA00004123"/>
    </source>
</evidence>
<feature type="domain" description="Ubiquitin-activating enzyme SCCH" evidence="18">
    <location>
        <begin position="341"/>
        <end position="374"/>
    </location>
</feature>
<keyword evidence="9 11" id="KW-0067">ATP-binding</keyword>
<evidence type="ECO:0000256" key="12">
    <source>
        <dbReference type="PIRSR" id="PIRSR039133-1"/>
    </source>
</evidence>
<dbReference type="Pfam" id="PF14732">
    <property type="entry name" value="UAE_UbL"/>
    <property type="match status" value="1"/>
</dbReference>
<dbReference type="Gene3D" id="1.10.10.520">
    <property type="entry name" value="Ubiquitin activating enzymes (Uba3). Chain: B, domain 2"/>
    <property type="match status" value="1"/>
</dbReference>